<dbReference type="RefSeq" id="WP_260976210.1">
    <property type="nucleotide sequence ID" value="NZ_JAOANI010000015.1"/>
</dbReference>
<evidence type="ECO:0000313" key="1">
    <source>
        <dbReference type="EMBL" id="MCT7359346.1"/>
    </source>
</evidence>
<proteinExistence type="predicted"/>
<evidence type="ECO:0008006" key="3">
    <source>
        <dbReference type="Google" id="ProtNLM"/>
    </source>
</evidence>
<reference evidence="1" key="1">
    <citation type="journal article" date="2022" name="Front. Microbiol.">
        <title>Genome-based taxonomic rearrangement of Oceanobacter-related bacteria including the description of Thalassolituus hydrocarbonoclasticus sp. nov. and Thalassolituus pacificus sp. nov. and emended description of the genus Thalassolituus.</title>
        <authorList>
            <person name="Dong C."/>
            <person name="Wei L."/>
            <person name="Wang J."/>
            <person name="Lai Q."/>
            <person name="Huang Z."/>
            <person name="Shao Z."/>
        </authorList>
    </citation>
    <scope>NUCLEOTIDE SEQUENCE</scope>
    <source>
        <strain evidence="1">59MF3M-4</strain>
    </source>
</reference>
<sequence length="164" mass="17932">MDIMNTFVGLSSVLTGFAQDILAPRLDTTNIKTLYLQSWTENIAQETGDAGLVNTILQQYAELQAAGKSDEEIGEQLMNGNNSPAFVLACQKLIFLWYMGAWPDVNAQPGTETGGFTTSSLLSAESYTSGLVWQVMQAHPMGDSNYRYGYWAEQPPALSDFTGN</sequence>
<dbReference type="EMBL" id="JAOANI010000015">
    <property type="protein sequence ID" value="MCT7359346.1"/>
    <property type="molecule type" value="Genomic_DNA"/>
</dbReference>
<organism evidence="1 2">
    <name type="scientific">Thalassolituus pacificus</name>
    <dbReference type="NCBI Taxonomy" id="2975440"/>
    <lineage>
        <taxon>Bacteria</taxon>
        <taxon>Pseudomonadati</taxon>
        <taxon>Pseudomonadota</taxon>
        <taxon>Gammaproteobacteria</taxon>
        <taxon>Oceanospirillales</taxon>
        <taxon>Oceanospirillaceae</taxon>
        <taxon>Thalassolituus</taxon>
    </lineage>
</organism>
<accession>A0A9X2WF81</accession>
<protein>
    <recommendedName>
        <fullName evidence="3">Sorbitol dehydrogenase</fullName>
    </recommendedName>
</protein>
<dbReference type="Proteomes" id="UP001147830">
    <property type="component" value="Unassembled WGS sequence"/>
</dbReference>
<comment type="caution">
    <text evidence="1">The sequence shown here is derived from an EMBL/GenBank/DDBJ whole genome shotgun (WGS) entry which is preliminary data.</text>
</comment>
<dbReference type="AlphaFoldDB" id="A0A9X2WF81"/>
<evidence type="ECO:0000313" key="2">
    <source>
        <dbReference type="Proteomes" id="UP001147830"/>
    </source>
</evidence>
<keyword evidence="2" id="KW-1185">Reference proteome</keyword>
<reference evidence="1" key="2">
    <citation type="submission" date="2022-08" db="EMBL/GenBank/DDBJ databases">
        <authorList>
            <person name="Dong C."/>
        </authorList>
    </citation>
    <scope>NUCLEOTIDE SEQUENCE</scope>
    <source>
        <strain evidence="1">59MF3M-4</strain>
    </source>
</reference>
<gene>
    <name evidence="1" type="ORF">NYR02_09965</name>
</gene>
<name>A0A9X2WF81_9GAMM</name>